<dbReference type="Pfam" id="PF07983">
    <property type="entry name" value="X8"/>
    <property type="match status" value="1"/>
</dbReference>
<organism evidence="6 7">
    <name type="scientific">Acer negundo</name>
    <name type="common">Box elder</name>
    <dbReference type="NCBI Taxonomy" id="4023"/>
    <lineage>
        <taxon>Eukaryota</taxon>
        <taxon>Viridiplantae</taxon>
        <taxon>Streptophyta</taxon>
        <taxon>Embryophyta</taxon>
        <taxon>Tracheophyta</taxon>
        <taxon>Spermatophyta</taxon>
        <taxon>Magnoliopsida</taxon>
        <taxon>eudicotyledons</taxon>
        <taxon>Gunneridae</taxon>
        <taxon>Pentapetalae</taxon>
        <taxon>rosids</taxon>
        <taxon>malvids</taxon>
        <taxon>Sapindales</taxon>
        <taxon>Sapindaceae</taxon>
        <taxon>Hippocastanoideae</taxon>
        <taxon>Acereae</taxon>
        <taxon>Acer</taxon>
    </lineage>
</organism>
<evidence type="ECO:0000259" key="5">
    <source>
        <dbReference type="SMART" id="SM00768"/>
    </source>
</evidence>
<feature type="compositionally biased region" description="Polar residues" evidence="4">
    <location>
        <begin position="12"/>
        <end position="23"/>
    </location>
</feature>
<dbReference type="SMART" id="SM00768">
    <property type="entry name" value="X8"/>
    <property type="match status" value="1"/>
</dbReference>
<evidence type="ECO:0000256" key="1">
    <source>
        <dbReference type="ARBA" id="ARBA00004609"/>
    </source>
</evidence>
<feature type="domain" description="X8" evidence="5">
    <location>
        <begin position="174"/>
        <end position="259"/>
    </location>
</feature>
<evidence type="ECO:0000313" key="7">
    <source>
        <dbReference type="Proteomes" id="UP001064489"/>
    </source>
</evidence>
<dbReference type="EMBL" id="JAJSOW010000003">
    <property type="protein sequence ID" value="KAI9193859.1"/>
    <property type="molecule type" value="Genomic_DNA"/>
</dbReference>
<dbReference type="GO" id="GO:0009506">
    <property type="term" value="C:plasmodesma"/>
    <property type="evidence" value="ECO:0007669"/>
    <property type="project" value="UniProtKB-ARBA"/>
</dbReference>
<sequence>MPAVSPKLPNHEQFQLPSLNSVPVSPKLPDHERVLIPSLNSVPLSPKLSDHEHDRALTSHQARNTRFLYREAPPSSGNSMLLLASEVQQPTWCIAKPSTDEQQLLANIEYVGRFLLFSLTNEPVTPILSDHERNRAINSHKARNTPFLYHQAVQAPPSSGNSTLLQACEGQQPTWCIAKPSTDEQRLLANIDFSCIEAGIDCSIIQPGGKCYSPYNNYAHASVVMNLYYKANNKQPHTCYFQQSGLIVSQDPSFGGCTFPS</sequence>
<dbReference type="PANTHER" id="PTHR31044">
    <property type="entry name" value="BETA-1,3 GLUCANASE"/>
    <property type="match status" value="1"/>
</dbReference>
<keyword evidence="7" id="KW-1185">Reference proteome</keyword>
<dbReference type="InterPro" id="IPR012946">
    <property type="entry name" value="X8"/>
</dbReference>
<dbReference type="InterPro" id="IPR044788">
    <property type="entry name" value="X8_dom_prot"/>
</dbReference>
<comment type="subcellular location">
    <subcellularLocation>
        <location evidence="1">Cell membrane</location>
        <topology evidence="1">Lipid-anchor</topology>
        <topology evidence="1">GPI-anchor</topology>
    </subcellularLocation>
</comment>
<feature type="region of interest" description="Disordered" evidence="4">
    <location>
        <begin position="1"/>
        <end position="23"/>
    </location>
</feature>
<reference evidence="6" key="1">
    <citation type="journal article" date="2022" name="Plant J.">
        <title>Strategies of tolerance reflected in two North American maple genomes.</title>
        <authorList>
            <person name="McEvoy S.L."/>
            <person name="Sezen U.U."/>
            <person name="Trouern-Trend A."/>
            <person name="McMahon S.M."/>
            <person name="Schaberg P.G."/>
            <person name="Yang J."/>
            <person name="Wegrzyn J.L."/>
            <person name="Swenson N.G."/>
        </authorList>
    </citation>
    <scope>NUCLEOTIDE SEQUENCE</scope>
    <source>
        <strain evidence="6">91603</strain>
    </source>
</reference>
<evidence type="ECO:0000313" key="6">
    <source>
        <dbReference type="EMBL" id="KAI9193859.1"/>
    </source>
</evidence>
<dbReference type="PANTHER" id="PTHR31044:SF103">
    <property type="entry name" value="MAJOR POLLEN ALLERGEN OLE E 10-LIKE"/>
    <property type="match status" value="1"/>
</dbReference>
<proteinExistence type="predicted"/>
<protein>
    <recommendedName>
        <fullName evidence="5">X8 domain-containing protein</fullName>
    </recommendedName>
</protein>
<evidence type="ECO:0000256" key="3">
    <source>
        <dbReference type="ARBA" id="ARBA00022729"/>
    </source>
</evidence>
<dbReference type="GO" id="GO:0005886">
    <property type="term" value="C:plasma membrane"/>
    <property type="evidence" value="ECO:0007669"/>
    <property type="project" value="UniProtKB-SubCell"/>
</dbReference>
<evidence type="ECO:0000256" key="2">
    <source>
        <dbReference type="ARBA" id="ARBA00022622"/>
    </source>
</evidence>
<keyword evidence="2" id="KW-0449">Lipoprotein</keyword>
<comment type="caution">
    <text evidence="6">The sequence shown here is derived from an EMBL/GenBank/DDBJ whole genome shotgun (WGS) entry which is preliminary data.</text>
</comment>
<gene>
    <name evidence="6" type="ORF">LWI28_000741</name>
</gene>
<name>A0AAD5JKV7_ACENE</name>
<keyword evidence="3" id="KW-0732">Signal</keyword>
<reference evidence="6" key="2">
    <citation type="submission" date="2023-02" db="EMBL/GenBank/DDBJ databases">
        <authorList>
            <person name="Swenson N.G."/>
            <person name="Wegrzyn J.L."/>
            <person name="Mcevoy S.L."/>
        </authorList>
    </citation>
    <scope>NUCLEOTIDE SEQUENCE</scope>
    <source>
        <strain evidence="6">91603</strain>
        <tissue evidence="6">Leaf</tissue>
    </source>
</reference>
<keyword evidence="2" id="KW-0325">Glycoprotein</keyword>
<dbReference type="Proteomes" id="UP001064489">
    <property type="component" value="Chromosome 1"/>
</dbReference>
<keyword evidence="2" id="KW-0472">Membrane</keyword>
<dbReference type="AlphaFoldDB" id="A0AAD5JKV7"/>
<dbReference type="GO" id="GO:0098552">
    <property type="term" value="C:side of membrane"/>
    <property type="evidence" value="ECO:0007669"/>
    <property type="project" value="UniProtKB-KW"/>
</dbReference>
<accession>A0AAD5JKV7</accession>
<keyword evidence="2" id="KW-0336">GPI-anchor</keyword>
<dbReference type="Gene3D" id="1.20.58.1040">
    <property type="match status" value="1"/>
</dbReference>
<evidence type="ECO:0000256" key="4">
    <source>
        <dbReference type="SAM" id="MobiDB-lite"/>
    </source>
</evidence>